<protein>
    <submittedName>
        <fullName evidence="5">Allophanate hydrolase subunit 1</fullName>
    </submittedName>
</protein>
<dbReference type="AlphaFoldDB" id="A0A4V0ZAX1"/>
<dbReference type="SMART" id="SM00796">
    <property type="entry name" value="AHS1"/>
    <property type="match status" value="1"/>
</dbReference>
<evidence type="ECO:0000256" key="2">
    <source>
        <dbReference type="ARBA" id="ARBA00022801"/>
    </source>
</evidence>
<dbReference type="STRING" id="1216970.GCA_001570985_00288"/>
<name>A0A4V0ZAX1_9MICO</name>
<dbReference type="InterPro" id="IPR029000">
    <property type="entry name" value="Cyclophilin-like_dom_sf"/>
</dbReference>
<evidence type="ECO:0000256" key="3">
    <source>
        <dbReference type="ARBA" id="ARBA00022840"/>
    </source>
</evidence>
<keyword evidence="2 5" id="KW-0378">Hydrolase</keyword>
<keyword evidence="6" id="KW-1185">Reference proteome</keyword>
<dbReference type="PANTHER" id="PTHR34698:SF2">
    <property type="entry name" value="5-OXOPROLINASE SUBUNIT B"/>
    <property type="match status" value="1"/>
</dbReference>
<dbReference type="InterPro" id="IPR010016">
    <property type="entry name" value="PxpB"/>
</dbReference>
<accession>A0A4V0ZAX1</accession>
<sequence>MRLMPCADSGLLVEMSDMDEVLALYSHLDEDLPDGVIDMVPAATTLLLTIDRAVTDVERLARAVSGISVGTHHRATAGEVEIPVVYDGADLSEVARLTGLAEREVIEAHTGTPWTVAFCGFAPGFGYMVGGDERLQVPRRDNPRTKVPPGSVALAGEFASVYPRESPGGWQLIGRTALQVWDIQREPPALLVPGTVVRYVETAA</sequence>
<evidence type="ECO:0000256" key="1">
    <source>
        <dbReference type="ARBA" id="ARBA00022741"/>
    </source>
</evidence>
<dbReference type="GO" id="GO:0005524">
    <property type="term" value="F:ATP binding"/>
    <property type="evidence" value="ECO:0007669"/>
    <property type="project" value="UniProtKB-KW"/>
</dbReference>
<dbReference type="SUPFAM" id="SSF160467">
    <property type="entry name" value="PH0987 N-terminal domain-like"/>
    <property type="match status" value="1"/>
</dbReference>
<gene>
    <name evidence="5" type="ORF">EXU32_06770</name>
</gene>
<dbReference type="Proteomes" id="UP000290408">
    <property type="component" value="Chromosome"/>
</dbReference>
<keyword evidence="3" id="KW-0067">ATP-binding</keyword>
<reference evidence="5 6" key="1">
    <citation type="submission" date="2019-02" db="EMBL/GenBank/DDBJ databases">
        <title>Genomic data mining of an Antarctic deep-sea actinobacterium, Janibacterlimosus P3-3-X1.</title>
        <authorList>
            <person name="Liao L."/>
            <person name="Chen B."/>
        </authorList>
    </citation>
    <scope>NUCLEOTIDE SEQUENCE [LARGE SCALE GENOMIC DNA]</scope>
    <source>
        <strain evidence="5 6">P3-3-X1</strain>
    </source>
</reference>
<dbReference type="Gene3D" id="2.40.100.10">
    <property type="entry name" value="Cyclophilin-like"/>
    <property type="match status" value="1"/>
</dbReference>
<keyword evidence="1" id="KW-0547">Nucleotide-binding</keyword>
<dbReference type="GO" id="GO:0016787">
    <property type="term" value="F:hydrolase activity"/>
    <property type="evidence" value="ECO:0007669"/>
    <property type="project" value="UniProtKB-KW"/>
</dbReference>
<evidence type="ECO:0000313" key="5">
    <source>
        <dbReference type="EMBL" id="QBF45978.1"/>
    </source>
</evidence>
<dbReference type="Pfam" id="PF02682">
    <property type="entry name" value="CT_C_D"/>
    <property type="match status" value="1"/>
</dbReference>
<dbReference type="EMBL" id="CP036164">
    <property type="protein sequence ID" value="QBF45978.1"/>
    <property type="molecule type" value="Genomic_DNA"/>
</dbReference>
<proteinExistence type="predicted"/>
<dbReference type="OrthoDB" id="9768696at2"/>
<dbReference type="RefSeq" id="WP_130629207.1">
    <property type="nucleotide sequence ID" value="NZ_CP036164.1"/>
</dbReference>
<dbReference type="SUPFAM" id="SSF50891">
    <property type="entry name" value="Cyclophilin-like"/>
    <property type="match status" value="1"/>
</dbReference>
<evidence type="ECO:0000259" key="4">
    <source>
        <dbReference type="SMART" id="SM00796"/>
    </source>
</evidence>
<dbReference type="KEGG" id="jli:EXU32_06770"/>
<organism evidence="5 6">
    <name type="scientific">Janibacter limosus</name>
    <dbReference type="NCBI Taxonomy" id="53458"/>
    <lineage>
        <taxon>Bacteria</taxon>
        <taxon>Bacillati</taxon>
        <taxon>Actinomycetota</taxon>
        <taxon>Actinomycetes</taxon>
        <taxon>Micrococcales</taxon>
        <taxon>Intrasporangiaceae</taxon>
        <taxon>Janibacter</taxon>
    </lineage>
</organism>
<dbReference type="PANTHER" id="PTHR34698">
    <property type="entry name" value="5-OXOPROLINASE SUBUNIT B"/>
    <property type="match status" value="1"/>
</dbReference>
<dbReference type="InterPro" id="IPR003833">
    <property type="entry name" value="CT_C_D"/>
</dbReference>
<feature type="domain" description="Carboxyltransferase" evidence="4">
    <location>
        <begin position="1"/>
        <end position="191"/>
    </location>
</feature>
<evidence type="ECO:0000313" key="6">
    <source>
        <dbReference type="Proteomes" id="UP000290408"/>
    </source>
</evidence>
<dbReference type="Gene3D" id="3.30.1360.40">
    <property type="match status" value="1"/>
</dbReference>